<dbReference type="EMBL" id="VSSQ01027010">
    <property type="protein sequence ID" value="MPM76008.1"/>
    <property type="molecule type" value="Genomic_DNA"/>
</dbReference>
<proteinExistence type="predicted"/>
<name>A0A645CGJ6_9ZZZZ</name>
<feature type="transmembrane region" description="Helical" evidence="1">
    <location>
        <begin position="104"/>
        <end position="124"/>
    </location>
</feature>
<evidence type="ECO:0000313" key="2">
    <source>
        <dbReference type="EMBL" id="MPM76008.1"/>
    </source>
</evidence>
<dbReference type="AlphaFoldDB" id="A0A645CGJ6"/>
<sequence length="175" mass="19712">MLQKLQAVRDVHKTVPSNKKLLYTVLILFAGLCSGTLANFLDIYTTNLGNIFSQMSVWILIGTVVAVYSSTPKRASLNVFLFSAGMIITYYLTSILTDSVYSKIFIYGWSVFTLLTPVFAYFTWYAKGHGWFAKLIASGIVLFMILTAVVLFDKIRASDIILIALTCYILFRKEK</sequence>
<protein>
    <recommendedName>
        <fullName evidence="3">EamA domain-containing protein</fullName>
    </recommendedName>
</protein>
<feature type="transmembrane region" description="Helical" evidence="1">
    <location>
        <begin position="75"/>
        <end position="92"/>
    </location>
</feature>
<keyword evidence="1" id="KW-0812">Transmembrane</keyword>
<reference evidence="2" key="1">
    <citation type="submission" date="2019-08" db="EMBL/GenBank/DDBJ databases">
        <authorList>
            <person name="Kucharzyk K."/>
            <person name="Murdoch R.W."/>
            <person name="Higgins S."/>
            <person name="Loffler F."/>
        </authorList>
    </citation>
    <scope>NUCLEOTIDE SEQUENCE</scope>
</reference>
<organism evidence="2">
    <name type="scientific">bioreactor metagenome</name>
    <dbReference type="NCBI Taxonomy" id="1076179"/>
    <lineage>
        <taxon>unclassified sequences</taxon>
        <taxon>metagenomes</taxon>
        <taxon>ecological metagenomes</taxon>
    </lineage>
</organism>
<comment type="caution">
    <text evidence="2">The sequence shown here is derived from an EMBL/GenBank/DDBJ whole genome shotgun (WGS) entry which is preliminary data.</text>
</comment>
<keyword evidence="1" id="KW-0472">Membrane</keyword>
<feature type="transmembrane region" description="Helical" evidence="1">
    <location>
        <begin position="131"/>
        <end position="149"/>
    </location>
</feature>
<keyword evidence="1" id="KW-1133">Transmembrane helix</keyword>
<feature type="transmembrane region" description="Helical" evidence="1">
    <location>
        <begin position="21"/>
        <end position="41"/>
    </location>
</feature>
<evidence type="ECO:0000256" key="1">
    <source>
        <dbReference type="SAM" id="Phobius"/>
    </source>
</evidence>
<evidence type="ECO:0008006" key="3">
    <source>
        <dbReference type="Google" id="ProtNLM"/>
    </source>
</evidence>
<accession>A0A645CGJ6</accession>
<dbReference type="InterPro" id="IPR045393">
    <property type="entry name" value="DUF6518"/>
</dbReference>
<feature type="transmembrane region" description="Helical" evidence="1">
    <location>
        <begin position="47"/>
        <end position="68"/>
    </location>
</feature>
<dbReference type="Pfam" id="PF20128">
    <property type="entry name" value="DUF6518"/>
    <property type="match status" value="1"/>
</dbReference>
<gene>
    <name evidence="2" type="ORF">SDC9_123003</name>
</gene>